<comment type="caution">
    <text evidence="7">The sequence shown here is derived from an EMBL/GenBank/DDBJ whole genome shotgun (WGS) entry which is preliminary data.</text>
</comment>
<accession>A0A430JEL6</accession>
<dbReference type="GO" id="GO:0000160">
    <property type="term" value="P:phosphorelay signal transduction system"/>
    <property type="evidence" value="ECO:0007669"/>
    <property type="project" value="InterPro"/>
</dbReference>
<dbReference type="EMBL" id="RXHU01000032">
    <property type="protein sequence ID" value="RTE09491.1"/>
    <property type="molecule type" value="Genomic_DNA"/>
</dbReference>
<dbReference type="Gene3D" id="1.10.10.60">
    <property type="entry name" value="Homeodomain-like"/>
    <property type="match status" value="2"/>
</dbReference>
<dbReference type="PROSITE" id="PS01124">
    <property type="entry name" value="HTH_ARAC_FAMILY_2"/>
    <property type="match status" value="1"/>
</dbReference>
<evidence type="ECO:0000259" key="5">
    <source>
        <dbReference type="PROSITE" id="PS01124"/>
    </source>
</evidence>
<dbReference type="AlphaFoldDB" id="A0A430JEL6"/>
<dbReference type="PROSITE" id="PS00041">
    <property type="entry name" value="HTH_ARAC_FAMILY_1"/>
    <property type="match status" value="1"/>
</dbReference>
<gene>
    <name evidence="7" type="ORF">EJQ19_12010</name>
</gene>
<dbReference type="PROSITE" id="PS50110">
    <property type="entry name" value="RESPONSE_REGULATORY"/>
    <property type="match status" value="1"/>
</dbReference>
<organism evidence="7 8">
    <name type="scientific">Paenibacillus whitsoniae</name>
    <dbReference type="NCBI Taxonomy" id="2496558"/>
    <lineage>
        <taxon>Bacteria</taxon>
        <taxon>Bacillati</taxon>
        <taxon>Bacillota</taxon>
        <taxon>Bacilli</taxon>
        <taxon>Bacillales</taxon>
        <taxon>Paenibacillaceae</taxon>
        <taxon>Paenibacillus</taxon>
    </lineage>
</organism>
<sequence length="297" mass="33785">MKNRRTHSGRRPPICAVWRCGRLRERKGIRLAKAEYRAMIIDDEAWIREGLCEHIEWEKLGIELVNVFEDGAEALAYLEKDPVDIVLSDIRMPNMTGLELVARLRVSGRVEEEADAITVKDLSGIKVIFLSGYGDFQYAQEALRLGAVDYLLKPTEVEEIENALLKAKALCASDRVSPSRMRSAIEPLEEPSSYLIKKALNYIHAHFAEEVHLADIAGELFVTPNYLSRLFRQETGRSFVECLSRIRLGKACSLLTEGKLKIYQVGEAVGYPNPRYFSEWFQKNMGMSPGDFRKTQI</sequence>
<name>A0A430JEL6_9BACL</name>
<dbReference type="GO" id="GO:0043565">
    <property type="term" value="F:sequence-specific DNA binding"/>
    <property type="evidence" value="ECO:0007669"/>
    <property type="project" value="InterPro"/>
</dbReference>
<dbReference type="InterPro" id="IPR009057">
    <property type="entry name" value="Homeodomain-like_sf"/>
</dbReference>
<evidence type="ECO:0000256" key="1">
    <source>
        <dbReference type="ARBA" id="ARBA00023015"/>
    </source>
</evidence>
<keyword evidence="8" id="KW-1185">Reference proteome</keyword>
<dbReference type="SMART" id="SM00342">
    <property type="entry name" value="HTH_ARAC"/>
    <property type="match status" value="1"/>
</dbReference>
<feature type="domain" description="HTH araC/xylS-type" evidence="5">
    <location>
        <begin position="197"/>
        <end position="295"/>
    </location>
</feature>
<dbReference type="SMART" id="SM00448">
    <property type="entry name" value="REC"/>
    <property type="match status" value="1"/>
</dbReference>
<evidence type="ECO:0000313" key="7">
    <source>
        <dbReference type="EMBL" id="RTE09491.1"/>
    </source>
</evidence>
<evidence type="ECO:0000256" key="3">
    <source>
        <dbReference type="ARBA" id="ARBA00023163"/>
    </source>
</evidence>
<reference evidence="7 8" key="1">
    <citation type="submission" date="2018-12" db="EMBL/GenBank/DDBJ databases">
        <title>Bacillus ochoae sp. nov., Paenibacillus whitsoniae sp. nov., Paenibacillus spiritus sp. nov. Isolated from the Mars Exploration Rover during spacecraft assembly.</title>
        <authorList>
            <person name="Seuylemezian A."/>
            <person name="Vaishampayan P."/>
        </authorList>
    </citation>
    <scope>NUCLEOTIDE SEQUENCE [LARGE SCALE GENOMIC DNA]</scope>
    <source>
        <strain evidence="7 8">MER 54</strain>
    </source>
</reference>
<dbReference type="InterPro" id="IPR001789">
    <property type="entry name" value="Sig_transdc_resp-reg_receiver"/>
</dbReference>
<dbReference type="InterPro" id="IPR018060">
    <property type="entry name" value="HTH_AraC"/>
</dbReference>
<feature type="modified residue" description="4-aspartylphosphate" evidence="4">
    <location>
        <position position="89"/>
    </location>
</feature>
<dbReference type="InterPro" id="IPR018062">
    <property type="entry name" value="HTH_AraC-typ_CS"/>
</dbReference>
<dbReference type="SUPFAM" id="SSF46689">
    <property type="entry name" value="Homeodomain-like"/>
    <property type="match status" value="2"/>
</dbReference>
<feature type="domain" description="Response regulatory" evidence="6">
    <location>
        <begin position="37"/>
        <end position="168"/>
    </location>
</feature>
<keyword evidence="3" id="KW-0804">Transcription</keyword>
<dbReference type="Pfam" id="PF00072">
    <property type="entry name" value="Response_reg"/>
    <property type="match status" value="1"/>
</dbReference>
<dbReference type="Gene3D" id="3.40.50.2300">
    <property type="match status" value="1"/>
</dbReference>
<dbReference type="Proteomes" id="UP000276128">
    <property type="component" value="Unassembled WGS sequence"/>
</dbReference>
<evidence type="ECO:0000256" key="2">
    <source>
        <dbReference type="ARBA" id="ARBA00023125"/>
    </source>
</evidence>
<keyword evidence="1" id="KW-0805">Transcription regulation</keyword>
<dbReference type="Pfam" id="PF12833">
    <property type="entry name" value="HTH_18"/>
    <property type="match status" value="1"/>
</dbReference>
<evidence type="ECO:0000259" key="6">
    <source>
        <dbReference type="PROSITE" id="PS50110"/>
    </source>
</evidence>
<evidence type="ECO:0000313" key="8">
    <source>
        <dbReference type="Proteomes" id="UP000276128"/>
    </source>
</evidence>
<evidence type="ECO:0000256" key="4">
    <source>
        <dbReference type="PROSITE-ProRule" id="PRU00169"/>
    </source>
</evidence>
<dbReference type="GO" id="GO:0003700">
    <property type="term" value="F:DNA-binding transcription factor activity"/>
    <property type="evidence" value="ECO:0007669"/>
    <property type="project" value="InterPro"/>
</dbReference>
<dbReference type="PANTHER" id="PTHR43280:SF2">
    <property type="entry name" value="HTH-TYPE TRANSCRIPTIONAL REGULATOR EXSA"/>
    <property type="match status" value="1"/>
</dbReference>
<dbReference type="CDD" id="cd17536">
    <property type="entry name" value="REC_YesN-like"/>
    <property type="match status" value="1"/>
</dbReference>
<dbReference type="SUPFAM" id="SSF52172">
    <property type="entry name" value="CheY-like"/>
    <property type="match status" value="1"/>
</dbReference>
<keyword evidence="4" id="KW-0597">Phosphoprotein</keyword>
<dbReference type="OrthoDB" id="159632at2"/>
<protein>
    <submittedName>
        <fullName evidence="7">Response regulator</fullName>
    </submittedName>
</protein>
<dbReference type="InterPro" id="IPR011006">
    <property type="entry name" value="CheY-like_superfamily"/>
</dbReference>
<proteinExistence type="predicted"/>
<keyword evidence="2" id="KW-0238">DNA-binding</keyword>
<dbReference type="PANTHER" id="PTHR43280">
    <property type="entry name" value="ARAC-FAMILY TRANSCRIPTIONAL REGULATOR"/>
    <property type="match status" value="1"/>
</dbReference>